<dbReference type="InterPro" id="IPR008162">
    <property type="entry name" value="Pyrophosphatase"/>
</dbReference>
<evidence type="ECO:0000256" key="7">
    <source>
        <dbReference type="HAMAP-Rule" id="MF_00209"/>
    </source>
</evidence>
<keyword evidence="5 7" id="KW-0460">Magnesium</keyword>
<keyword evidence="2 7" id="KW-0963">Cytoplasm</keyword>
<accession>A0A1F4XF98</accession>
<evidence type="ECO:0000313" key="8">
    <source>
        <dbReference type="EMBL" id="OGC80341.1"/>
    </source>
</evidence>
<dbReference type="HAMAP" id="MF_00209">
    <property type="entry name" value="Inorganic_PPase"/>
    <property type="match status" value="1"/>
</dbReference>
<dbReference type="GO" id="GO:0004427">
    <property type="term" value="F:inorganic diphosphate phosphatase activity"/>
    <property type="evidence" value="ECO:0007669"/>
    <property type="project" value="UniProtKB-UniRule"/>
</dbReference>
<dbReference type="AlphaFoldDB" id="A0A1F4XF98"/>
<feature type="binding site" evidence="7">
    <location>
        <position position="56"/>
    </location>
    <ligand>
        <name>substrate</name>
    </ligand>
</feature>
<comment type="cofactor">
    <cofactor evidence="1 7">
        <name>Mg(2+)</name>
        <dbReference type="ChEBI" id="CHEBI:18420"/>
    </cofactor>
</comment>
<organism evidence="8 9">
    <name type="scientific">Candidatus Adlerbacteria bacterium RIFCSPLOWO2_01_FULL_51_16</name>
    <dbReference type="NCBI Taxonomy" id="1797243"/>
    <lineage>
        <taxon>Bacteria</taxon>
        <taxon>Candidatus Adleribacteriota</taxon>
    </lineage>
</organism>
<evidence type="ECO:0000256" key="5">
    <source>
        <dbReference type="ARBA" id="ARBA00022842"/>
    </source>
</evidence>
<comment type="subcellular location">
    <subcellularLocation>
        <location evidence="7">Cytoplasm</location>
    </subcellularLocation>
</comment>
<feature type="binding site" evidence="7">
    <location>
        <position position="44"/>
    </location>
    <ligand>
        <name>substrate</name>
    </ligand>
</feature>
<sequence>MNLWHDIRAGDKVPDEINVIIEIPKGSSNKYEIDKETGLIKLDRANYSSAPYPVDYGFVPQTYWEDHDALDVMVLSTFPLHPGILVSVRPVALLDMTDGGDPDQKIIAVPVEDKRWDDVKDLSDLNPHALKEYKHFFETYKQLKGKPVEVVVHGYKNKQEALDTINKAIKLYKEKFKK</sequence>
<feature type="binding site" evidence="7">
    <location>
        <position position="71"/>
    </location>
    <ligand>
        <name>Mg(2+)</name>
        <dbReference type="ChEBI" id="CHEBI:18420"/>
        <label>1</label>
    </ligand>
</feature>
<gene>
    <name evidence="7" type="primary">ppa</name>
    <name evidence="8" type="ORF">A2943_01085</name>
</gene>
<dbReference type="Gene3D" id="3.90.80.10">
    <property type="entry name" value="Inorganic pyrophosphatase"/>
    <property type="match status" value="1"/>
</dbReference>
<dbReference type="STRING" id="1797243.A2943_01085"/>
<feature type="binding site" evidence="7">
    <location>
        <position position="140"/>
    </location>
    <ligand>
        <name>substrate</name>
    </ligand>
</feature>
<protein>
    <recommendedName>
        <fullName evidence="7">Inorganic pyrophosphatase</fullName>
        <ecNumber evidence="7">3.6.1.1</ecNumber>
    </recommendedName>
    <alternativeName>
        <fullName evidence="7">Pyrophosphate phospho-hydrolase</fullName>
        <shortName evidence="7">PPase</shortName>
    </alternativeName>
</protein>
<feature type="binding site" evidence="7">
    <location>
        <position position="66"/>
    </location>
    <ligand>
        <name>Mg(2+)</name>
        <dbReference type="ChEBI" id="CHEBI:18420"/>
        <label>1</label>
    </ligand>
</feature>
<keyword evidence="3 7" id="KW-0479">Metal-binding</keyword>
<keyword evidence="4 7" id="KW-0378">Hydrolase</keyword>
<comment type="catalytic activity">
    <reaction evidence="6 7">
        <text>diphosphate + H2O = 2 phosphate + H(+)</text>
        <dbReference type="Rhea" id="RHEA:24576"/>
        <dbReference type="ChEBI" id="CHEBI:15377"/>
        <dbReference type="ChEBI" id="CHEBI:15378"/>
        <dbReference type="ChEBI" id="CHEBI:33019"/>
        <dbReference type="ChEBI" id="CHEBI:43474"/>
        <dbReference type="EC" id="3.6.1.1"/>
    </reaction>
</comment>
<dbReference type="GO" id="GO:0006796">
    <property type="term" value="P:phosphate-containing compound metabolic process"/>
    <property type="evidence" value="ECO:0007669"/>
    <property type="project" value="InterPro"/>
</dbReference>
<dbReference type="Pfam" id="PF00719">
    <property type="entry name" value="Pyrophosphatase"/>
    <property type="match status" value="1"/>
</dbReference>
<dbReference type="GO" id="GO:0000287">
    <property type="term" value="F:magnesium ion binding"/>
    <property type="evidence" value="ECO:0007669"/>
    <property type="project" value="UniProtKB-UniRule"/>
</dbReference>
<dbReference type="FunFam" id="3.90.80.10:FF:000003">
    <property type="entry name" value="Inorganic pyrophosphatase"/>
    <property type="match status" value="1"/>
</dbReference>
<evidence type="ECO:0000313" key="9">
    <source>
        <dbReference type="Proteomes" id="UP000176185"/>
    </source>
</evidence>
<feature type="binding site" evidence="7">
    <location>
        <position position="71"/>
    </location>
    <ligand>
        <name>Mg(2+)</name>
        <dbReference type="ChEBI" id="CHEBI:18420"/>
        <label>2</label>
    </ligand>
</feature>
<dbReference type="EMBL" id="MEWX01000025">
    <property type="protein sequence ID" value="OGC80341.1"/>
    <property type="molecule type" value="Genomic_DNA"/>
</dbReference>
<dbReference type="Proteomes" id="UP000176185">
    <property type="component" value="Unassembled WGS sequence"/>
</dbReference>
<comment type="similarity">
    <text evidence="7">Belongs to the PPase family.</text>
</comment>
<dbReference type="GO" id="GO:0005737">
    <property type="term" value="C:cytoplasm"/>
    <property type="evidence" value="ECO:0007669"/>
    <property type="project" value="UniProtKB-SubCell"/>
</dbReference>
<feature type="binding site" evidence="7">
    <location>
        <position position="30"/>
    </location>
    <ligand>
        <name>substrate</name>
    </ligand>
</feature>
<evidence type="ECO:0000256" key="3">
    <source>
        <dbReference type="ARBA" id="ARBA00022723"/>
    </source>
</evidence>
<dbReference type="PANTHER" id="PTHR10286">
    <property type="entry name" value="INORGANIC PYROPHOSPHATASE"/>
    <property type="match status" value="1"/>
</dbReference>
<evidence type="ECO:0000256" key="6">
    <source>
        <dbReference type="ARBA" id="ARBA00047820"/>
    </source>
</evidence>
<comment type="caution">
    <text evidence="8">The sequence shown here is derived from an EMBL/GenBank/DDBJ whole genome shotgun (WGS) entry which is preliminary data.</text>
</comment>
<reference evidence="8 9" key="1">
    <citation type="journal article" date="2016" name="Nat. Commun.">
        <title>Thousands of microbial genomes shed light on interconnected biogeochemical processes in an aquifer system.</title>
        <authorList>
            <person name="Anantharaman K."/>
            <person name="Brown C.T."/>
            <person name="Hug L.A."/>
            <person name="Sharon I."/>
            <person name="Castelle C.J."/>
            <person name="Probst A.J."/>
            <person name="Thomas B.C."/>
            <person name="Singh A."/>
            <person name="Wilkins M.J."/>
            <person name="Karaoz U."/>
            <person name="Brodie E.L."/>
            <person name="Williams K.H."/>
            <person name="Hubbard S.S."/>
            <person name="Banfield J.F."/>
        </authorList>
    </citation>
    <scope>NUCLEOTIDE SEQUENCE [LARGE SCALE GENOMIC DNA]</scope>
</reference>
<dbReference type="CDD" id="cd00412">
    <property type="entry name" value="pyrophosphatase"/>
    <property type="match status" value="1"/>
</dbReference>
<dbReference type="SUPFAM" id="SSF50324">
    <property type="entry name" value="Inorganic pyrophosphatase"/>
    <property type="match status" value="1"/>
</dbReference>
<comment type="function">
    <text evidence="7">Catalyzes the hydrolysis of inorganic pyrophosphate (PPi) forming two phosphate ions.</text>
</comment>
<evidence type="ECO:0000256" key="4">
    <source>
        <dbReference type="ARBA" id="ARBA00022801"/>
    </source>
</evidence>
<evidence type="ECO:0000256" key="1">
    <source>
        <dbReference type="ARBA" id="ARBA00001946"/>
    </source>
</evidence>
<dbReference type="EC" id="3.6.1.1" evidence="7"/>
<dbReference type="InterPro" id="IPR036649">
    <property type="entry name" value="Pyrophosphatase_sf"/>
</dbReference>
<comment type="subunit">
    <text evidence="7">Homohexamer.</text>
</comment>
<feature type="binding site" evidence="7">
    <location>
        <position position="103"/>
    </location>
    <ligand>
        <name>Mg(2+)</name>
        <dbReference type="ChEBI" id="CHEBI:18420"/>
        <label>1</label>
    </ligand>
</feature>
<evidence type="ECO:0000256" key="2">
    <source>
        <dbReference type="ARBA" id="ARBA00022490"/>
    </source>
</evidence>
<name>A0A1F4XF98_9BACT</name>
<proteinExistence type="inferred from homology"/>